<reference evidence="6" key="1">
    <citation type="submission" date="2018-06" db="EMBL/GenBank/DDBJ databases">
        <authorList>
            <person name="Zhirakovskaya E."/>
        </authorList>
    </citation>
    <scope>NUCLEOTIDE SEQUENCE</scope>
</reference>
<dbReference type="PANTHER" id="PTHR11908">
    <property type="entry name" value="XANTHINE DEHYDROGENASE"/>
    <property type="match status" value="1"/>
</dbReference>
<accession>A0A3B0SXA7</accession>
<dbReference type="InterPro" id="IPR000674">
    <property type="entry name" value="Ald_Oxase/Xan_DH_a/b"/>
</dbReference>
<dbReference type="GO" id="GO:0005506">
    <property type="term" value="F:iron ion binding"/>
    <property type="evidence" value="ECO:0007669"/>
    <property type="project" value="InterPro"/>
</dbReference>
<evidence type="ECO:0000259" key="5">
    <source>
        <dbReference type="Pfam" id="PF20256"/>
    </source>
</evidence>
<keyword evidence="2 6" id="KW-0560">Oxidoreductase</keyword>
<gene>
    <name evidence="6" type="ORF">MNBD_ACTINO02-2456</name>
</gene>
<feature type="non-terminal residue" evidence="6">
    <location>
        <position position="1"/>
    </location>
</feature>
<protein>
    <submittedName>
        <fullName evidence="6">Aerobic carbon monoxide dehydrogenase (Quinone), large chain</fullName>
        <ecNumber evidence="6">1.2.5.3</ecNumber>
    </submittedName>
</protein>
<dbReference type="InterPro" id="IPR008274">
    <property type="entry name" value="AldOxase/xan_DH_MoCoBD1"/>
</dbReference>
<dbReference type="SUPFAM" id="SSF54665">
    <property type="entry name" value="CO dehydrogenase molybdoprotein N-domain-like"/>
    <property type="match status" value="1"/>
</dbReference>
<keyword evidence="1" id="KW-0500">Molybdenum</keyword>
<evidence type="ECO:0000259" key="4">
    <source>
        <dbReference type="Pfam" id="PF02738"/>
    </source>
</evidence>
<dbReference type="Pfam" id="PF20256">
    <property type="entry name" value="MoCoBD_2"/>
    <property type="match status" value="1"/>
</dbReference>
<dbReference type="GO" id="GO:0008805">
    <property type="term" value="F:carbon-monoxide oxygenase activity"/>
    <property type="evidence" value="ECO:0007669"/>
    <property type="project" value="UniProtKB-EC"/>
</dbReference>
<feature type="domain" description="Aldehyde oxidase/xanthine dehydrogenase first molybdopterin binding" evidence="4">
    <location>
        <begin position="102"/>
        <end position="332"/>
    </location>
</feature>
<dbReference type="Pfam" id="PF02738">
    <property type="entry name" value="MoCoBD_1"/>
    <property type="match status" value="1"/>
</dbReference>
<dbReference type="InterPro" id="IPR036856">
    <property type="entry name" value="Ald_Oxase/Xan_DH_a/b_sf"/>
</dbReference>
<feature type="domain" description="Aldehyde oxidase/xanthine dehydrogenase second molybdopterin binding" evidence="5">
    <location>
        <begin position="361"/>
        <end position="655"/>
    </location>
</feature>
<evidence type="ECO:0000259" key="3">
    <source>
        <dbReference type="Pfam" id="PF01315"/>
    </source>
</evidence>
<dbReference type="Pfam" id="PF01315">
    <property type="entry name" value="Ald_Xan_dh_C"/>
    <property type="match status" value="1"/>
</dbReference>
<dbReference type="Gene3D" id="3.30.365.10">
    <property type="entry name" value="Aldehyde oxidase/xanthine dehydrogenase, molybdopterin binding domain"/>
    <property type="match status" value="4"/>
</dbReference>
<dbReference type="InterPro" id="IPR037165">
    <property type="entry name" value="AldOxase/xan_DH_Mopterin-bd_sf"/>
</dbReference>
<name>A0A3B0SXA7_9ZZZZ</name>
<dbReference type="SUPFAM" id="SSF56003">
    <property type="entry name" value="Molybdenum cofactor-binding domain"/>
    <property type="match status" value="1"/>
</dbReference>
<evidence type="ECO:0000256" key="1">
    <source>
        <dbReference type="ARBA" id="ARBA00022505"/>
    </source>
</evidence>
<dbReference type="PANTHER" id="PTHR11908:SF132">
    <property type="entry name" value="ALDEHYDE OXIDASE 1-RELATED"/>
    <property type="match status" value="1"/>
</dbReference>
<evidence type="ECO:0000313" key="6">
    <source>
        <dbReference type="EMBL" id="VAW05707.1"/>
    </source>
</evidence>
<sequence>ASDVEHMGPLAAQVAIVPRPLLNGDVVRHVGEAVAMVVATDRYVAQDAVDAIFVEYEPLEAIVDLKDAATDRILVHDSTESNTLISWVGPFGAEPEAQAEVKAGIDAAKERDDAVVVSQEMVNQRLIPTAIEPRRVLADWEAGYQTLTMHTTSQMPHAVAGALAMALGLPSTSVRVIAPEVGGGFGAKLNVYSDEILVGWAARQLERPVRWTETRREAATSTIQGRGWIGTATIVGTRDGEILGYEFDGLADMGAYTQNFTAAIPFLGLFVASGQYKMPTYWKIDCVATNTTTTDAYRGAGRPEAMYYIERIMDMYAREIGMDPADVRRKNFIPAEEFPVAISPVGFAMDTGDYAMNLDALLETGAYDEMKAARDSARAEGRNVGIGLSTYVEVCGFAPAGLADLGFSWSAYGLPSAFNGNGLVRVNADATVTVTIGTAPSGQGHQTTWAQIVADRLGIPVDDIVVKHGDTGDSPMGIGTFGSRSAAVDGSAAYEAADRVRIKAAKLAAHLLEASEDDIVFADGAAHVAGSPESSVAWSEIAMVAYQPQKAPEGTDPGLESEVVFSPANATWPFGSHLAMVEVDAETGNVEILRYVAMDDCGNVINPMIVDGQVHGGLVQGIGQALFEEAIYDENGNLLTGSMVDYPIPTAGDVPMFELHRTTTPTDINPLGVKGIGEAGTIGSAQTIVNAVVDAVASYGVTHIDMPLRPRRVWEAMNAASGNGRS</sequence>
<dbReference type="EMBL" id="UOEK01000323">
    <property type="protein sequence ID" value="VAW05707.1"/>
    <property type="molecule type" value="Genomic_DNA"/>
</dbReference>
<dbReference type="InterPro" id="IPR046867">
    <property type="entry name" value="AldOxase/xan_DH_MoCoBD2"/>
</dbReference>
<dbReference type="AlphaFoldDB" id="A0A3B0SXA7"/>
<dbReference type="Gene3D" id="3.90.1170.50">
    <property type="entry name" value="Aldehyde oxidase/xanthine dehydrogenase, a/b hammerhead"/>
    <property type="match status" value="1"/>
</dbReference>
<evidence type="ECO:0000256" key="2">
    <source>
        <dbReference type="ARBA" id="ARBA00023002"/>
    </source>
</evidence>
<dbReference type="EC" id="1.2.5.3" evidence="6"/>
<proteinExistence type="predicted"/>
<dbReference type="InterPro" id="IPR016208">
    <property type="entry name" value="Ald_Oxase/xanthine_DH-like"/>
</dbReference>
<feature type="domain" description="Aldehyde oxidase/xanthine dehydrogenase a/b hammerhead" evidence="3">
    <location>
        <begin position="20"/>
        <end position="60"/>
    </location>
</feature>
<organism evidence="6">
    <name type="scientific">hydrothermal vent metagenome</name>
    <dbReference type="NCBI Taxonomy" id="652676"/>
    <lineage>
        <taxon>unclassified sequences</taxon>
        <taxon>metagenomes</taxon>
        <taxon>ecological metagenomes</taxon>
    </lineage>
</organism>